<protein>
    <submittedName>
        <fullName evidence="2">Uncharacterized protein</fullName>
    </submittedName>
</protein>
<feature type="compositionally biased region" description="Basic residues" evidence="1">
    <location>
        <begin position="48"/>
        <end position="57"/>
    </location>
</feature>
<evidence type="ECO:0000313" key="3">
    <source>
        <dbReference type="Proteomes" id="UP000600080"/>
    </source>
</evidence>
<organism evidence="2 3">
    <name type="scientific">Streptomyces kronopolitis</name>
    <dbReference type="NCBI Taxonomy" id="1612435"/>
    <lineage>
        <taxon>Bacteria</taxon>
        <taxon>Bacillati</taxon>
        <taxon>Actinomycetota</taxon>
        <taxon>Actinomycetes</taxon>
        <taxon>Kitasatosporales</taxon>
        <taxon>Streptomycetaceae</taxon>
        <taxon>Streptomyces</taxon>
    </lineage>
</organism>
<sequence length="68" mass="7546">MINLLLLGVVLLAVGGCACVLWAERGGPRWVCRVATVTLAASELVRRAEKRRRRRERRSMTGNTSGHD</sequence>
<dbReference type="RefSeq" id="WP_189095893.1">
    <property type="nucleotide sequence ID" value="NZ_BMND01000002.1"/>
</dbReference>
<dbReference type="GeneID" id="301546461"/>
<evidence type="ECO:0000313" key="2">
    <source>
        <dbReference type="EMBL" id="GGN33962.1"/>
    </source>
</evidence>
<dbReference type="EMBL" id="BMND01000002">
    <property type="protein sequence ID" value="GGN33962.1"/>
    <property type="molecule type" value="Genomic_DNA"/>
</dbReference>
<reference evidence="3" key="1">
    <citation type="journal article" date="2019" name="Int. J. Syst. Evol. Microbiol.">
        <title>The Global Catalogue of Microorganisms (GCM) 10K type strain sequencing project: providing services to taxonomists for standard genome sequencing and annotation.</title>
        <authorList>
            <consortium name="The Broad Institute Genomics Platform"/>
            <consortium name="The Broad Institute Genome Sequencing Center for Infectious Disease"/>
            <person name="Wu L."/>
            <person name="Ma J."/>
        </authorList>
    </citation>
    <scope>NUCLEOTIDE SEQUENCE [LARGE SCALE GENOMIC DNA]</scope>
    <source>
        <strain evidence="3">CGMCC 4.7323</strain>
    </source>
</reference>
<dbReference type="Proteomes" id="UP000600080">
    <property type="component" value="Unassembled WGS sequence"/>
</dbReference>
<feature type="region of interest" description="Disordered" evidence="1">
    <location>
        <begin position="46"/>
        <end position="68"/>
    </location>
</feature>
<comment type="caution">
    <text evidence="2">The sequence shown here is derived from an EMBL/GenBank/DDBJ whole genome shotgun (WGS) entry which is preliminary data.</text>
</comment>
<proteinExistence type="predicted"/>
<name>A0ABQ2J0S6_9ACTN</name>
<gene>
    <name evidence="2" type="ORF">GCM10012285_05680</name>
</gene>
<accession>A0ABQ2J0S6</accession>
<keyword evidence="3" id="KW-1185">Reference proteome</keyword>
<evidence type="ECO:0000256" key="1">
    <source>
        <dbReference type="SAM" id="MobiDB-lite"/>
    </source>
</evidence>